<accession>A0AAD8EJ79</accession>
<evidence type="ECO:0000256" key="1">
    <source>
        <dbReference type="SAM" id="Phobius"/>
    </source>
</evidence>
<gene>
    <name evidence="2" type="ORF">L9F63_001154</name>
</gene>
<evidence type="ECO:0000313" key="3">
    <source>
        <dbReference type="Proteomes" id="UP001233999"/>
    </source>
</evidence>
<evidence type="ECO:0000313" key="2">
    <source>
        <dbReference type="EMBL" id="KAJ9592258.1"/>
    </source>
</evidence>
<keyword evidence="3" id="KW-1185">Reference proteome</keyword>
<dbReference type="AlphaFoldDB" id="A0AAD8EJ79"/>
<name>A0AAD8EJ79_DIPPU</name>
<comment type="caution">
    <text evidence="2">The sequence shown here is derived from an EMBL/GenBank/DDBJ whole genome shotgun (WGS) entry which is preliminary data.</text>
</comment>
<dbReference type="EMBL" id="JASPKZ010003842">
    <property type="protein sequence ID" value="KAJ9592258.1"/>
    <property type="molecule type" value="Genomic_DNA"/>
</dbReference>
<feature type="non-terminal residue" evidence="2">
    <location>
        <position position="1"/>
    </location>
</feature>
<keyword evidence="1" id="KW-0472">Membrane</keyword>
<protein>
    <submittedName>
        <fullName evidence="2">Uncharacterized protein</fullName>
    </submittedName>
</protein>
<reference evidence="2" key="2">
    <citation type="submission" date="2023-05" db="EMBL/GenBank/DDBJ databases">
        <authorList>
            <person name="Fouks B."/>
        </authorList>
    </citation>
    <scope>NUCLEOTIDE SEQUENCE</scope>
    <source>
        <strain evidence="2">Stay&amp;Tobe</strain>
        <tissue evidence="2">Testes</tissue>
    </source>
</reference>
<feature type="non-terminal residue" evidence="2">
    <location>
        <position position="199"/>
    </location>
</feature>
<organism evidence="2 3">
    <name type="scientific">Diploptera punctata</name>
    <name type="common">Pacific beetle cockroach</name>
    <dbReference type="NCBI Taxonomy" id="6984"/>
    <lineage>
        <taxon>Eukaryota</taxon>
        <taxon>Metazoa</taxon>
        <taxon>Ecdysozoa</taxon>
        <taxon>Arthropoda</taxon>
        <taxon>Hexapoda</taxon>
        <taxon>Insecta</taxon>
        <taxon>Pterygota</taxon>
        <taxon>Neoptera</taxon>
        <taxon>Polyneoptera</taxon>
        <taxon>Dictyoptera</taxon>
        <taxon>Blattodea</taxon>
        <taxon>Blaberoidea</taxon>
        <taxon>Blaberidae</taxon>
        <taxon>Diplopterinae</taxon>
        <taxon>Diploptera</taxon>
    </lineage>
</organism>
<sequence>ATNISVMKLYSKYYFQRFSGMAEYTLNELTAPLRRKVSDEEVTISQLLVWLVPRVQFRAYGRHAARVSPYKRCMSYKRKHVSKLQLFVFLFVFSCCSCSYFTTNCRVAVRICEVLNDNELLFVFLLEDFNLRLFSRNSCSPHIKEVKRKLEEALQTAETLTSGYSPEIAAQLVTEDPPDETRLNILRTLTSGYSPEIAV</sequence>
<dbReference type="Proteomes" id="UP001233999">
    <property type="component" value="Unassembled WGS sequence"/>
</dbReference>
<reference evidence="2" key="1">
    <citation type="journal article" date="2023" name="IScience">
        <title>Live-bearing cockroach genome reveals convergent evolutionary mechanisms linked to viviparity in insects and beyond.</title>
        <authorList>
            <person name="Fouks B."/>
            <person name="Harrison M.C."/>
            <person name="Mikhailova A.A."/>
            <person name="Marchal E."/>
            <person name="English S."/>
            <person name="Carruthers M."/>
            <person name="Jennings E.C."/>
            <person name="Chiamaka E.L."/>
            <person name="Frigard R.A."/>
            <person name="Pippel M."/>
            <person name="Attardo G.M."/>
            <person name="Benoit J.B."/>
            <person name="Bornberg-Bauer E."/>
            <person name="Tobe S.S."/>
        </authorList>
    </citation>
    <scope>NUCLEOTIDE SEQUENCE</scope>
    <source>
        <strain evidence="2">Stay&amp;Tobe</strain>
    </source>
</reference>
<proteinExistence type="predicted"/>
<keyword evidence="1" id="KW-1133">Transmembrane helix</keyword>
<feature type="transmembrane region" description="Helical" evidence="1">
    <location>
        <begin position="84"/>
        <end position="102"/>
    </location>
</feature>
<keyword evidence="1" id="KW-0812">Transmembrane</keyword>